<dbReference type="EMBL" id="BA000038">
    <property type="protein sequence ID" value="BAC96583.1"/>
    <property type="molecule type" value="Genomic_DNA"/>
</dbReference>
<dbReference type="AlphaFoldDB" id="Q7MEW3"/>
<evidence type="ECO:0000313" key="1">
    <source>
        <dbReference type="EMBL" id="BAC96583.1"/>
    </source>
</evidence>
<name>Q7MEW3_VIBVY</name>
<sequence>MCCHETVNSKLVITRERHSIAPEQNQKKARMDLALINWDG</sequence>
<accession>Q7MEW3</accession>
<dbReference type="KEGG" id="vvy:VVA0556"/>
<protein>
    <submittedName>
        <fullName evidence="1">Uncharacterized protein</fullName>
    </submittedName>
</protein>
<dbReference type="HOGENOM" id="CLU_3298602_0_0_6"/>
<gene>
    <name evidence="1" type="ordered locus">VVA0556</name>
</gene>
<evidence type="ECO:0000313" key="2">
    <source>
        <dbReference type="Proteomes" id="UP000002675"/>
    </source>
</evidence>
<reference evidence="1 2" key="1">
    <citation type="journal article" date="2003" name="Genome Res.">
        <title>Comparative genome analysis of Vibrio vulnificus, a marine pathogen.</title>
        <authorList>
            <person name="Chen C.Y."/>
            <person name="Wu K.M."/>
            <person name="Chang Y.C."/>
            <person name="Chang C.H."/>
            <person name="Tsai H.C."/>
            <person name="Liao T.L."/>
            <person name="Liu Y.M."/>
            <person name="Chen H.J."/>
            <person name="Shen A.B."/>
            <person name="Li J.C."/>
            <person name="Su T.L."/>
            <person name="Shao C.P."/>
            <person name="Lee C.T."/>
            <person name="Hor L.I."/>
            <person name="Tsai S.F."/>
        </authorList>
    </citation>
    <scope>NUCLEOTIDE SEQUENCE [LARGE SCALE GENOMIC DNA]</scope>
    <source>
        <strain evidence="1 2">YJ016</strain>
    </source>
</reference>
<proteinExistence type="predicted"/>
<organism evidence="1 2">
    <name type="scientific">Vibrio vulnificus (strain YJ016)</name>
    <dbReference type="NCBI Taxonomy" id="196600"/>
    <lineage>
        <taxon>Bacteria</taxon>
        <taxon>Pseudomonadati</taxon>
        <taxon>Pseudomonadota</taxon>
        <taxon>Gammaproteobacteria</taxon>
        <taxon>Vibrionales</taxon>
        <taxon>Vibrionaceae</taxon>
        <taxon>Vibrio</taxon>
    </lineage>
</organism>
<dbReference type="Proteomes" id="UP000002675">
    <property type="component" value="Chromosome II"/>
</dbReference>